<protein>
    <submittedName>
        <fullName evidence="1">Metal-binding protein, possibly nucleic-acid binding protein</fullName>
    </submittedName>
</protein>
<evidence type="ECO:0000313" key="1">
    <source>
        <dbReference type="EMBL" id="KIP64748.1"/>
    </source>
</evidence>
<dbReference type="Proteomes" id="UP000032046">
    <property type="component" value="Unassembled WGS sequence"/>
</dbReference>
<sequence length="178" mass="19679">MESLESLKIDLKSLDTGALSTSCHLGDEFFEAAESDEIKSGDVMLSISARKSVSGLYEIDFHAEGTVKVPCDLCLDDMDQPICTDNRLLAKLGEEYSDEDDIVTVEKDDAVLDTAWFVYESIALDIPIKHVHAPGKCNPAMIKALEEHSAARSSEEENETAVDPRWSELEKLKSIIKD</sequence>
<proteinExistence type="predicted"/>
<keyword evidence="2" id="KW-1185">Reference proteome</keyword>
<dbReference type="InterPro" id="IPR003772">
    <property type="entry name" value="YceD"/>
</dbReference>
<gene>
    <name evidence="1" type="ORF">ST44_01170</name>
</gene>
<organism evidence="1 2">
    <name type="scientific">Prevotella pectinovora</name>
    <dbReference type="NCBI Taxonomy" id="1602169"/>
    <lineage>
        <taxon>Bacteria</taxon>
        <taxon>Pseudomonadati</taxon>
        <taxon>Bacteroidota</taxon>
        <taxon>Bacteroidia</taxon>
        <taxon>Bacteroidales</taxon>
        <taxon>Prevotellaceae</taxon>
        <taxon>Prevotella</taxon>
    </lineage>
</organism>
<dbReference type="STRING" id="1602171.ST44_01170"/>
<name>A0A0D0J2M2_9BACT</name>
<dbReference type="GeneID" id="93484398"/>
<dbReference type="Pfam" id="PF02620">
    <property type="entry name" value="YceD"/>
    <property type="match status" value="1"/>
</dbReference>
<evidence type="ECO:0000313" key="2">
    <source>
        <dbReference type="Proteomes" id="UP000032046"/>
    </source>
</evidence>
<dbReference type="EMBL" id="JXQK01000016">
    <property type="protein sequence ID" value="KIP64748.1"/>
    <property type="molecule type" value="Genomic_DNA"/>
</dbReference>
<reference evidence="1 2" key="1">
    <citation type="submission" date="2015-01" db="EMBL/GenBank/DDBJ databases">
        <title>Comparative genomics of non-oral Prevotella species.</title>
        <authorList>
            <person name="Accetto T."/>
            <person name="Nograsek B."/>
            <person name="Avgustin G."/>
        </authorList>
    </citation>
    <scope>NUCLEOTIDE SEQUENCE [LARGE SCALE GENOMIC DNA]</scope>
    <source>
        <strain evidence="1 2">P5-119</strain>
    </source>
</reference>
<dbReference type="OrthoDB" id="1524821at2"/>
<dbReference type="AlphaFoldDB" id="A0A0D0J2M2"/>
<accession>A0A0D0J2M2</accession>
<dbReference type="RefSeq" id="WP_022316051.1">
    <property type="nucleotide sequence ID" value="NZ_JALFDM010000114.1"/>
</dbReference>
<comment type="caution">
    <text evidence="1">The sequence shown here is derived from an EMBL/GenBank/DDBJ whole genome shotgun (WGS) entry which is preliminary data.</text>
</comment>